<name>A0A0M3JZ50_ANISI</name>
<feature type="signal peptide" evidence="1">
    <location>
        <begin position="1"/>
        <end position="23"/>
    </location>
</feature>
<evidence type="ECO:0000313" key="4">
    <source>
        <dbReference type="WBParaSite" id="ASIM_0001375701-mRNA-1"/>
    </source>
</evidence>
<accession>A0A0M3JZ50</accession>
<sequence>MTLRIDLLKLLLFNFLMISSVKSFRRVLFDLRSNSKLPNRDDTSNSLSTFPKPFKYTRPKVTKHSPTTNDAHIESVSHRLSPVSVIEAYIPLEELGFSKKEVAKLCTRYSRSAAAHHCFKSNIPIEFVDKCSGFRTDCARYIFNKRPIAKLANSFQSGAAMTMLNIAADGVPFYPLNQAGSMRVRKNAKVNFGSWGGGLTENTGLRTYWKQTTERGFNWHKGLYGTRSSWRMPVLRQFGLEGGQGTQVQVPIKDGSVGRIARFTNGTHFGPYFGAADTVDVDWSQGAMHLKRSMSSPFVGVSMNTGANVKFPSFGNILKRFSGGLLSF</sequence>
<keyword evidence="1" id="KW-0732">Signal</keyword>
<dbReference type="Proteomes" id="UP000267096">
    <property type="component" value="Unassembled WGS sequence"/>
</dbReference>
<gene>
    <name evidence="2" type="ORF">ASIM_LOCUS13185</name>
</gene>
<dbReference type="EMBL" id="UYRR01031332">
    <property type="protein sequence ID" value="VDK49137.1"/>
    <property type="molecule type" value="Genomic_DNA"/>
</dbReference>
<evidence type="ECO:0000313" key="3">
    <source>
        <dbReference type="Proteomes" id="UP000267096"/>
    </source>
</evidence>
<organism evidence="4">
    <name type="scientific">Anisakis simplex</name>
    <name type="common">Herring worm</name>
    <dbReference type="NCBI Taxonomy" id="6269"/>
    <lineage>
        <taxon>Eukaryota</taxon>
        <taxon>Metazoa</taxon>
        <taxon>Ecdysozoa</taxon>
        <taxon>Nematoda</taxon>
        <taxon>Chromadorea</taxon>
        <taxon>Rhabditida</taxon>
        <taxon>Spirurina</taxon>
        <taxon>Ascaridomorpha</taxon>
        <taxon>Ascaridoidea</taxon>
        <taxon>Anisakidae</taxon>
        <taxon>Anisakis</taxon>
        <taxon>Anisakis simplex complex</taxon>
    </lineage>
</organism>
<dbReference type="WBParaSite" id="ASIM_0001375701-mRNA-1">
    <property type="protein sequence ID" value="ASIM_0001375701-mRNA-1"/>
    <property type="gene ID" value="ASIM_0001375701"/>
</dbReference>
<dbReference type="OrthoDB" id="5795637at2759"/>
<reference evidence="4" key="1">
    <citation type="submission" date="2017-02" db="UniProtKB">
        <authorList>
            <consortium name="WormBaseParasite"/>
        </authorList>
    </citation>
    <scope>IDENTIFICATION</scope>
</reference>
<evidence type="ECO:0000256" key="1">
    <source>
        <dbReference type="SAM" id="SignalP"/>
    </source>
</evidence>
<dbReference type="AlphaFoldDB" id="A0A0M3JZ50"/>
<protein>
    <submittedName>
        <fullName evidence="2 4">Uncharacterized protein</fullName>
    </submittedName>
</protein>
<feature type="chain" id="PRO_5043121101" evidence="1">
    <location>
        <begin position="24"/>
        <end position="328"/>
    </location>
</feature>
<reference evidence="2 3" key="2">
    <citation type="submission" date="2018-11" db="EMBL/GenBank/DDBJ databases">
        <authorList>
            <consortium name="Pathogen Informatics"/>
        </authorList>
    </citation>
    <scope>NUCLEOTIDE SEQUENCE [LARGE SCALE GENOMIC DNA]</scope>
</reference>
<evidence type="ECO:0000313" key="2">
    <source>
        <dbReference type="EMBL" id="VDK49137.1"/>
    </source>
</evidence>
<proteinExistence type="predicted"/>
<keyword evidence="3" id="KW-1185">Reference proteome</keyword>